<dbReference type="Gene3D" id="3.90.1150.10">
    <property type="entry name" value="Aspartate Aminotransferase, domain 1"/>
    <property type="match status" value="1"/>
</dbReference>
<evidence type="ECO:0000256" key="6">
    <source>
        <dbReference type="ARBA" id="ARBA00015959"/>
    </source>
</evidence>
<dbReference type="GO" id="GO:0006572">
    <property type="term" value="P:L-tyrosine catabolic process"/>
    <property type="evidence" value="ECO:0007669"/>
    <property type="project" value="UniProtKB-KW"/>
</dbReference>
<feature type="domain" description="Aminotransferase class I/classII large" evidence="15">
    <location>
        <begin position="41"/>
        <end position="403"/>
    </location>
</feature>
<keyword evidence="10 13" id="KW-0663">Pyridoxal phosphate</keyword>
<dbReference type="InterPro" id="IPR004839">
    <property type="entry name" value="Aminotransferase_I/II_large"/>
</dbReference>
<evidence type="ECO:0000256" key="2">
    <source>
        <dbReference type="ARBA" id="ARBA00005203"/>
    </source>
</evidence>
<evidence type="ECO:0000256" key="13">
    <source>
        <dbReference type="PIRNR" id="PIRNR000517"/>
    </source>
</evidence>
<evidence type="ECO:0000256" key="8">
    <source>
        <dbReference type="ARBA" id="ARBA00022679"/>
    </source>
</evidence>
<evidence type="ECO:0000256" key="3">
    <source>
        <dbReference type="ARBA" id="ARBA00007441"/>
    </source>
</evidence>
<keyword evidence="8 16" id="KW-0808">Transferase</keyword>
<comment type="cofactor">
    <cofactor evidence="1 13 14">
        <name>pyridoxal 5'-phosphate</name>
        <dbReference type="ChEBI" id="CHEBI:597326"/>
    </cofactor>
</comment>
<evidence type="ECO:0000256" key="5">
    <source>
        <dbReference type="ARBA" id="ARBA00012749"/>
    </source>
</evidence>
<keyword evidence="9" id="KW-0828">Tyrosine catabolism</keyword>
<dbReference type="InParanoid" id="A0A067RAG0"/>
<dbReference type="Pfam" id="PF00155">
    <property type="entry name" value="Aminotran_1_2"/>
    <property type="match status" value="1"/>
</dbReference>
<evidence type="ECO:0000256" key="10">
    <source>
        <dbReference type="ARBA" id="ARBA00022898"/>
    </source>
</evidence>
<evidence type="ECO:0000256" key="11">
    <source>
        <dbReference type="ARBA" id="ARBA00023232"/>
    </source>
</evidence>
<dbReference type="AlphaFoldDB" id="A0A067RAG0"/>
<evidence type="ECO:0000256" key="4">
    <source>
        <dbReference type="ARBA" id="ARBA00011738"/>
    </source>
</evidence>
<protein>
    <recommendedName>
        <fullName evidence="6 13">Tyrosine aminotransferase</fullName>
        <shortName evidence="13">TAT</shortName>
        <ecNumber evidence="5 13">2.6.1.5</ecNumber>
    </recommendedName>
</protein>
<dbReference type="NCBIfam" id="TIGR01264">
    <property type="entry name" value="tyr_amTase_E"/>
    <property type="match status" value="1"/>
</dbReference>
<dbReference type="PANTHER" id="PTHR45744">
    <property type="entry name" value="TYROSINE AMINOTRANSFERASE"/>
    <property type="match status" value="1"/>
</dbReference>
<dbReference type="InterPro" id="IPR015424">
    <property type="entry name" value="PyrdxlP-dep_Trfase"/>
</dbReference>
<organism evidence="16 17">
    <name type="scientific">Zootermopsis nevadensis</name>
    <name type="common">Dampwood termite</name>
    <dbReference type="NCBI Taxonomy" id="136037"/>
    <lineage>
        <taxon>Eukaryota</taxon>
        <taxon>Metazoa</taxon>
        <taxon>Ecdysozoa</taxon>
        <taxon>Arthropoda</taxon>
        <taxon>Hexapoda</taxon>
        <taxon>Insecta</taxon>
        <taxon>Pterygota</taxon>
        <taxon>Neoptera</taxon>
        <taxon>Polyneoptera</taxon>
        <taxon>Dictyoptera</taxon>
        <taxon>Blattodea</taxon>
        <taxon>Blattoidea</taxon>
        <taxon>Termitoidae</taxon>
        <taxon>Termopsidae</taxon>
        <taxon>Zootermopsis</taxon>
    </lineage>
</organism>
<dbReference type="Gene3D" id="3.40.640.10">
    <property type="entry name" value="Type I PLP-dependent aspartate aminotransferase-like (Major domain)"/>
    <property type="match status" value="1"/>
</dbReference>
<name>A0A067RAG0_ZOONE</name>
<dbReference type="InterPro" id="IPR015421">
    <property type="entry name" value="PyrdxlP-dep_Trfase_major"/>
</dbReference>
<evidence type="ECO:0000259" key="15">
    <source>
        <dbReference type="Pfam" id="PF00155"/>
    </source>
</evidence>
<evidence type="ECO:0000256" key="1">
    <source>
        <dbReference type="ARBA" id="ARBA00001933"/>
    </source>
</evidence>
<comment type="similarity">
    <text evidence="3 13">Belongs to the class-I pyridoxal-phosphate-dependent aminotransferase family.</text>
</comment>
<dbReference type="EMBL" id="KK852820">
    <property type="protein sequence ID" value="KDR15584.1"/>
    <property type="molecule type" value="Genomic_DNA"/>
</dbReference>
<dbReference type="PROSITE" id="PS00105">
    <property type="entry name" value="AA_TRANSFER_CLASS_1"/>
    <property type="match status" value="1"/>
</dbReference>
<comment type="pathway">
    <text evidence="2 13">Amino-acid degradation; L-phenylalanine degradation; acetoacetate and fumarate from L-phenylalanine: step 2/6.</text>
</comment>
<dbReference type="STRING" id="136037.A0A067RAG0"/>
<evidence type="ECO:0000313" key="17">
    <source>
        <dbReference type="Proteomes" id="UP000027135"/>
    </source>
</evidence>
<dbReference type="OMA" id="CALDLCI"/>
<evidence type="ECO:0000256" key="7">
    <source>
        <dbReference type="ARBA" id="ARBA00022576"/>
    </source>
</evidence>
<sequence length="446" mass="49559">MSPSTVRRQWEVASSSTAQNTHNPIRSIVENLRLEPNPEKPMIALSIGDPTVFGNLKPPVEVIDAVQECLTSFRYNGYAPSTGYQEARDAVAQYSSEGVTVNPQDVVLCSGCSCALDLCITVLANAGQNILVPRPGFSIYRTLAEGLGIQVKFYNLRPECGWEVDTAHLEEQIDASTAALVVNNPSNPCGSVYSRQHLQEILRVAQAKFVPIIADEIYEHMVFPGQTFHSLASVSEDVPILSCSGLTKRFLVPGWRMGWIIIHDRHGIFEESGVRVGLQRLSQRIIGSNTLIQGALAGILTRTPQKFFEDTVNTLQCHAKIAYEMLSMVKGLTPVMPSGAMYMMVCVNMAQFPEFQSELHFVEQMVTEESVFCLPSKCFDYPNYIRLVLTVPEEQLREACQRIADFCERHHSHSPNTNAHARISDKLTNYSTAHALITVKEDGIRP</sequence>
<accession>A0A067RAG0</accession>
<proteinExistence type="inferred from homology"/>
<dbReference type="InterPro" id="IPR015422">
    <property type="entry name" value="PyrdxlP-dep_Trfase_small"/>
</dbReference>
<keyword evidence="17" id="KW-1185">Reference proteome</keyword>
<dbReference type="eggNOG" id="KOG0259">
    <property type="taxonomic scope" value="Eukaryota"/>
</dbReference>
<comment type="subunit">
    <text evidence="4 13">Homodimer.</text>
</comment>
<dbReference type="FunFam" id="3.40.640.10:FF:000048">
    <property type="entry name" value="tyrosine aminotransferase"/>
    <property type="match status" value="1"/>
</dbReference>
<dbReference type="GO" id="GO:0004838">
    <property type="term" value="F:L-tyrosine-2-oxoglutarate transaminase activity"/>
    <property type="evidence" value="ECO:0007669"/>
    <property type="project" value="UniProtKB-UniRule"/>
</dbReference>
<dbReference type="SUPFAM" id="SSF53383">
    <property type="entry name" value="PLP-dependent transferases"/>
    <property type="match status" value="1"/>
</dbReference>
<evidence type="ECO:0000256" key="9">
    <source>
        <dbReference type="ARBA" id="ARBA00022878"/>
    </source>
</evidence>
<comment type="catalytic activity">
    <reaction evidence="12 13">
        <text>L-tyrosine + 2-oxoglutarate = 3-(4-hydroxyphenyl)pyruvate + L-glutamate</text>
        <dbReference type="Rhea" id="RHEA:15093"/>
        <dbReference type="ChEBI" id="CHEBI:16810"/>
        <dbReference type="ChEBI" id="CHEBI:29985"/>
        <dbReference type="ChEBI" id="CHEBI:36242"/>
        <dbReference type="ChEBI" id="CHEBI:58315"/>
        <dbReference type="EC" id="2.6.1.5"/>
    </reaction>
</comment>
<dbReference type="CDD" id="cd00609">
    <property type="entry name" value="AAT_like"/>
    <property type="match status" value="1"/>
</dbReference>
<comment type="function">
    <text evidence="13">Transaminase involved in tyrosine breakdown. Converts tyrosine to p-hydroxyphenylpyruvate.</text>
</comment>
<dbReference type="FunCoup" id="A0A067RAG0">
    <property type="interactions" value="77"/>
</dbReference>
<dbReference type="EC" id="2.6.1.5" evidence="5 13"/>
<feature type="modified residue" description="N6-(pyridoxal phosphate)lysine" evidence="14">
    <location>
        <position position="248"/>
    </location>
</feature>
<keyword evidence="11" id="KW-0585">Phenylalanine catabolism</keyword>
<evidence type="ECO:0000313" key="16">
    <source>
        <dbReference type="EMBL" id="KDR15584.1"/>
    </source>
</evidence>
<dbReference type="InterPro" id="IPR005957">
    <property type="entry name" value="Tyrosine_aminoTrfase"/>
</dbReference>
<dbReference type="PANTHER" id="PTHR45744:SF2">
    <property type="entry name" value="TYROSINE AMINOTRANSFERASE"/>
    <property type="match status" value="1"/>
</dbReference>
<dbReference type="GO" id="GO:0030170">
    <property type="term" value="F:pyridoxal phosphate binding"/>
    <property type="evidence" value="ECO:0007669"/>
    <property type="project" value="InterPro"/>
</dbReference>
<evidence type="ECO:0000256" key="14">
    <source>
        <dbReference type="PIRSR" id="PIRSR000517-1"/>
    </source>
</evidence>
<evidence type="ECO:0000256" key="12">
    <source>
        <dbReference type="ARBA" id="ARBA00047798"/>
    </source>
</evidence>
<dbReference type="Proteomes" id="UP000027135">
    <property type="component" value="Unassembled WGS sequence"/>
</dbReference>
<dbReference type="GO" id="GO:0006559">
    <property type="term" value="P:L-phenylalanine catabolic process"/>
    <property type="evidence" value="ECO:0007669"/>
    <property type="project" value="UniProtKB-UniRule"/>
</dbReference>
<dbReference type="InterPro" id="IPR005958">
    <property type="entry name" value="TyrNic_aminoTrfase"/>
</dbReference>
<dbReference type="NCBIfam" id="TIGR01265">
    <property type="entry name" value="tyr_nico_aTase"/>
    <property type="match status" value="1"/>
</dbReference>
<gene>
    <name evidence="16" type="ORF">L798_10529</name>
</gene>
<dbReference type="InterPro" id="IPR004838">
    <property type="entry name" value="NHTrfase_class1_PyrdxlP-BS"/>
</dbReference>
<dbReference type="UniPathway" id="UPA00139">
    <property type="reaction ID" value="UER00338"/>
</dbReference>
<dbReference type="PIRSF" id="PIRSF000517">
    <property type="entry name" value="Tyr_transaminase"/>
    <property type="match status" value="1"/>
</dbReference>
<reference evidence="16 17" key="1">
    <citation type="journal article" date="2014" name="Nat. Commun.">
        <title>Molecular traces of alternative social organization in a termite genome.</title>
        <authorList>
            <person name="Terrapon N."/>
            <person name="Li C."/>
            <person name="Robertson H.M."/>
            <person name="Ji L."/>
            <person name="Meng X."/>
            <person name="Booth W."/>
            <person name="Chen Z."/>
            <person name="Childers C.P."/>
            <person name="Glastad K.M."/>
            <person name="Gokhale K."/>
            <person name="Gowin J."/>
            <person name="Gronenberg W."/>
            <person name="Hermansen R.A."/>
            <person name="Hu H."/>
            <person name="Hunt B.G."/>
            <person name="Huylmans A.K."/>
            <person name="Khalil S.M."/>
            <person name="Mitchell R.D."/>
            <person name="Munoz-Torres M.C."/>
            <person name="Mustard J.A."/>
            <person name="Pan H."/>
            <person name="Reese J.T."/>
            <person name="Scharf M.E."/>
            <person name="Sun F."/>
            <person name="Vogel H."/>
            <person name="Xiao J."/>
            <person name="Yang W."/>
            <person name="Yang Z."/>
            <person name="Yang Z."/>
            <person name="Zhou J."/>
            <person name="Zhu J."/>
            <person name="Brent C.S."/>
            <person name="Elsik C.G."/>
            <person name="Goodisman M.A."/>
            <person name="Liberles D.A."/>
            <person name="Roe R.M."/>
            <person name="Vargo E.L."/>
            <person name="Vilcinskas A."/>
            <person name="Wang J."/>
            <person name="Bornberg-Bauer E."/>
            <person name="Korb J."/>
            <person name="Zhang G."/>
            <person name="Liebig J."/>
        </authorList>
    </citation>
    <scope>NUCLEOTIDE SEQUENCE [LARGE SCALE GENOMIC DNA]</scope>
    <source>
        <tissue evidence="16">Whole organism</tissue>
    </source>
</reference>
<keyword evidence="7 16" id="KW-0032">Aminotransferase</keyword>